<dbReference type="InterPro" id="IPR009946">
    <property type="entry name" value="AcMNPV_Orf4"/>
</dbReference>
<evidence type="ECO:0000313" key="2">
    <source>
        <dbReference type="Proteomes" id="UP000203996"/>
    </source>
</evidence>
<reference evidence="1 2" key="1">
    <citation type="journal article" date="2016" name="PLoS ONE">
        <title>Genome Sequencing and Analysis of Catopsilia pomona nucleopolyhedrovirus: A Distinct Species in Group I Alphabaculovirus.</title>
        <authorList>
            <person name="Wang J."/>
            <person name="Zhu Z."/>
            <person name="Zhang L."/>
            <person name="Hou D."/>
            <person name="Wang M."/>
            <person name="Arif B."/>
            <person name="Kou Z."/>
            <person name="Wang H."/>
            <person name="Deng F."/>
            <person name="Hu Z."/>
        </authorList>
    </citation>
    <scope>NUCLEOTIDE SEQUENCE [LARGE SCALE GENOMIC DNA]</scope>
    <source>
        <strain evidence="1">416</strain>
    </source>
</reference>
<dbReference type="KEGG" id="vg:27924343"/>
<dbReference type="EMBL" id="KU565883">
    <property type="protein sequence ID" value="ANF29767.1"/>
    <property type="molecule type" value="Genomic_DNA"/>
</dbReference>
<name>A0A172WZI1_9ABAC</name>
<sequence>MNFAPQQQHTRLHQANAQTEHGGIINVILSHNNNYDVFYKLANAFMRSSLFCKNFNIMYVCNIVDMLVNLERSLFGKSLLLNGLINFLIANSDGNTLQHKMLANVLSVMLTKYY</sequence>
<dbReference type="Proteomes" id="UP000203996">
    <property type="component" value="Segment"/>
</dbReference>
<dbReference type="OrthoDB" id="17008at10239"/>
<protein>
    <submittedName>
        <fullName evidence="1">ORF-119</fullName>
    </submittedName>
</protein>
<evidence type="ECO:0000313" key="1">
    <source>
        <dbReference type="EMBL" id="ANF29767.1"/>
    </source>
</evidence>
<organism evidence="1 2">
    <name type="scientific">Catopsilia pomona nucleopolyhedrovirus</name>
    <dbReference type="NCBI Taxonomy" id="1850906"/>
    <lineage>
        <taxon>Viruses</taxon>
        <taxon>Viruses incertae sedis</taxon>
        <taxon>Naldaviricetes</taxon>
        <taxon>Lefavirales</taxon>
        <taxon>Baculoviridae</taxon>
        <taxon>Alphabaculovirus</taxon>
        <taxon>Alphabaculovirus capomonae</taxon>
    </lineage>
</organism>
<dbReference type="RefSeq" id="YP_009255376.1">
    <property type="nucleotide sequence ID" value="NC_030240.1"/>
</dbReference>
<dbReference type="Pfam" id="PF07346">
    <property type="entry name" value="DUF1477"/>
    <property type="match status" value="1"/>
</dbReference>
<keyword evidence="2" id="KW-1185">Reference proteome</keyword>
<proteinExistence type="predicted"/>
<accession>A0A172WZI1</accession>
<gene>
    <name evidence="1" type="ORF">CapoNPV_119</name>
</gene>
<dbReference type="GeneID" id="27924343"/>